<dbReference type="EMBL" id="HF935235">
    <property type="protein sequence ID" value="CCX05151.1"/>
    <property type="molecule type" value="Genomic_DNA"/>
</dbReference>
<evidence type="ECO:0000256" key="1">
    <source>
        <dbReference type="SAM" id="MobiDB-lite"/>
    </source>
</evidence>
<dbReference type="Proteomes" id="UP000018144">
    <property type="component" value="Unassembled WGS sequence"/>
</dbReference>
<dbReference type="AlphaFoldDB" id="U4KVX0"/>
<feature type="compositionally biased region" description="Basic residues" evidence="1">
    <location>
        <begin position="373"/>
        <end position="384"/>
    </location>
</feature>
<evidence type="ECO:0000313" key="3">
    <source>
        <dbReference type="Proteomes" id="UP000018144"/>
    </source>
</evidence>
<reference evidence="2 3" key="1">
    <citation type="journal article" date="2013" name="PLoS Genet.">
        <title>The genome and development-dependent transcriptomes of Pyronema confluens: a window into fungal evolution.</title>
        <authorList>
            <person name="Traeger S."/>
            <person name="Altegoer F."/>
            <person name="Freitag M."/>
            <person name="Gabaldon T."/>
            <person name="Kempken F."/>
            <person name="Kumar A."/>
            <person name="Marcet-Houben M."/>
            <person name="Poggeler S."/>
            <person name="Stajich J.E."/>
            <person name="Nowrousian M."/>
        </authorList>
    </citation>
    <scope>NUCLEOTIDE SEQUENCE [LARGE SCALE GENOMIC DNA]</scope>
    <source>
        <strain evidence="3">CBS 100304</strain>
        <tissue evidence="2">Vegetative mycelium</tissue>
    </source>
</reference>
<dbReference type="OrthoDB" id="5336512at2759"/>
<organism evidence="2 3">
    <name type="scientific">Pyronema omphalodes (strain CBS 100304)</name>
    <name type="common">Pyronema confluens</name>
    <dbReference type="NCBI Taxonomy" id="1076935"/>
    <lineage>
        <taxon>Eukaryota</taxon>
        <taxon>Fungi</taxon>
        <taxon>Dikarya</taxon>
        <taxon>Ascomycota</taxon>
        <taxon>Pezizomycotina</taxon>
        <taxon>Pezizomycetes</taxon>
        <taxon>Pezizales</taxon>
        <taxon>Pyronemataceae</taxon>
        <taxon>Pyronema</taxon>
    </lineage>
</organism>
<keyword evidence="3" id="KW-1185">Reference proteome</keyword>
<feature type="compositionally biased region" description="Basic and acidic residues" evidence="1">
    <location>
        <begin position="355"/>
        <end position="372"/>
    </location>
</feature>
<sequence>MTSVIPSINFPTIARKISSTGKRSSRFLGLGQLRTSSSPKTTEDPTVLAETADGIIRLTPPDSDPTCDPSPQSCVTDAFNEETNWSNFKDNISISSNYDEEPKIHIEDEDEWMTYQSESCAGTEVTAVTASTYEDCVTRDSDTYSECESTVTETQWDGTVIDDCSTLPELVVPGDNHSNEDYGKEVIETIYVAQPMSCRIESVSSLDEYSEYMPVTPEFPPTPEPEEIDLDKDFVPRRPQRHTMLGVLRTGSFTSDDGYSGFRPPSFIQRHSKTDPITISRENMAQDWYETPPMKLDMEKLGELTPPTPNNKRMSTPPAPRSPSPLAWLTTHVSKAVSNRPRPPPLNLHPAFANDHLRDSPEDQGKSPDLKRARSPRRWSKMWQ</sequence>
<gene>
    <name evidence="2" type="ORF">PCON_04738</name>
</gene>
<accession>U4KVX0</accession>
<evidence type="ECO:0000313" key="2">
    <source>
        <dbReference type="EMBL" id="CCX05151.1"/>
    </source>
</evidence>
<name>U4KVX0_PYROM</name>
<protein>
    <submittedName>
        <fullName evidence="2">Uncharacterized protein</fullName>
    </submittedName>
</protein>
<feature type="region of interest" description="Disordered" evidence="1">
    <location>
        <begin position="19"/>
        <end position="45"/>
    </location>
</feature>
<proteinExistence type="predicted"/>
<feature type="region of interest" description="Disordered" evidence="1">
    <location>
        <begin position="299"/>
        <end position="384"/>
    </location>
</feature>